<dbReference type="InterPro" id="IPR043129">
    <property type="entry name" value="ATPase_NBD"/>
</dbReference>
<proteinExistence type="inferred from homology"/>
<comment type="similarity">
    <text evidence="1">Belongs to the heat shock protein 70 family.</text>
</comment>
<dbReference type="InterPro" id="IPR018181">
    <property type="entry name" value="Heat_shock_70_CS"/>
</dbReference>
<keyword evidence="4" id="KW-0346">Stress response</keyword>
<organism evidence="4 5">
    <name type="scientific">Trifolium pratense</name>
    <name type="common">Red clover</name>
    <dbReference type="NCBI Taxonomy" id="57577"/>
    <lineage>
        <taxon>Eukaryota</taxon>
        <taxon>Viridiplantae</taxon>
        <taxon>Streptophyta</taxon>
        <taxon>Embryophyta</taxon>
        <taxon>Tracheophyta</taxon>
        <taxon>Spermatophyta</taxon>
        <taxon>Magnoliopsida</taxon>
        <taxon>eudicotyledons</taxon>
        <taxon>Gunneridae</taxon>
        <taxon>Pentapetalae</taxon>
        <taxon>rosids</taxon>
        <taxon>fabids</taxon>
        <taxon>Fabales</taxon>
        <taxon>Fabaceae</taxon>
        <taxon>Papilionoideae</taxon>
        <taxon>50 kb inversion clade</taxon>
        <taxon>NPAAA clade</taxon>
        <taxon>Hologalegina</taxon>
        <taxon>IRL clade</taxon>
        <taxon>Trifolieae</taxon>
        <taxon>Trifolium</taxon>
    </lineage>
</organism>
<accession>A0A2K3KQC9</accession>
<dbReference type="Gene3D" id="3.30.420.40">
    <property type="match status" value="2"/>
</dbReference>
<feature type="non-terminal residue" evidence="4">
    <location>
        <position position="1"/>
    </location>
</feature>
<dbReference type="EMBL" id="ASHM01228940">
    <property type="protein sequence ID" value="PNX68476.1"/>
    <property type="molecule type" value="Genomic_DNA"/>
</dbReference>
<evidence type="ECO:0000313" key="5">
    <source>
        <dbReference type="Proteomes" id="UP000236291"/>
    </source>
</evidence>
<dbReference type="GO" id="GO:0005524">
    <property type="term" value="F:ATP binding"/>
    <property type="evidence" value="ECO:0007669"/>
    <property type="project" value="UniProtKB-KW"/>
</dbReference>
<gene>
    <name evidence="4" type="ORF">L195_g063997</name>
</gene>
<keyword evidence="2" id="KW-0547">Nucleotide-binding</keyword>
<reference evidence="4 5" key="1">
    <citation type="journal article" date="2014" name="Am. J. Bot.">
        <title>Genome assembly and annotation for red clover (Trifolium pratense; Fabaceae).</title>
        <authorList>
            <person name="Istvanek J."/>
            <person name="Jaros M."/>
            <person name="Krenek A."/>
            <person name="Repkova J."/>
        </authorList>
    </citation>
    <scope>NUCLEOTIDE SEQUENCE [LARGE SCALE GENOMIC DNA]</scope>
    <source>
        <strain evidence="5">cv. Tatra</strain>
        <tissue evidence="4">Young leaves</tissue>
    </source>
</reference>
<dbReference type="Pfam" id="PF00012">
    <property type="entry name" value="HSP70"/>
    <property type="match status" value="1"/>
</dbReference>
<dbReference type="GO" id="GO:0140662">
    <property type="term" value="F:ATP-dependent protein folding chaperone"/>
    <property type="evidence" value="ECO:0007669"/>
    <property type="project" value="InterPro"/>
</dbReference>
<dbReference type="AlphaFoldDB" id="A0A2K3KQC9"/>
<dbReference type="STRING" id="57577.A0A2K3KQC9"/>
<keyword evidence="3" id="KW-0067">ATP-binding</keyword>
<sequence length="74" mass="7894">QRQATKDAGVIAGLNVMRIINEPTAAALAYGLDMEPIVEDEEERNVLIFDLGGGTFDVSLLSIVDSVFEVLATA</sequence>
<name>A0A2K3KQC9_TRIPR</name>
<comment type="caution">
    <text evidence="4">The sequence shown here is derived from an EMBL/GenBank/DDBJ whole genome shotgun (WGS) entry which is preliminary data.</text>
</comment>
<evidence type="ECO:0000256" key="2">
    <source>
        <dbReference type="ARBA" id="ARBA00022741"/>
    </source>
</evidence>
<dbReference type="PROSITE" id="PS00329">
    <property type="entry name" value="HSP70_2"/>
    <property type="match status" value="1"/>
</dbReference>
<evidence type="ECO:0000256" key="3">
    <source>
        <dbReference type="ARBA" id="ARBA00022840"/>
    </source>
</evidence>
<dbReference type="Proteomes" id="UP000236291">
    <property type="component" value="Unassembled WGS sequence"/>
</dbReference>
<evidence type="ECO:0000313" key="4">
    <source>
        <dbReference type="EMBL" id="PNX68476.1"/>
    </source>
</evidence>
<evidence type="ECO:0000256" key="1">
    <source>
        <dbReference type="ARBA" id="ARBA00007381"/>
    </source>
</evidence>
<feature type="non-terminal residue" evidence="4">
    <location>
        <position position="74"/>
    </location>
</feature>
<dbReference type="PANTHER" id="PTHR19375">
    <property type="entry name" value="HEAT SHOCK PROTEIN 70KDA"/>
    <property type="match status" value="1"/>
</dbReference>
<dbReference type="InterPro" id="IPR013126">
    <property type="entry name" value="Hsp_70_fam"/>
</dbReference>
<dbReference type="SUPFAM" id="SSF53067">
    <property type="entry name" value="Actin-like ATPase domain"/>
    <property type="match status" value="2"/>
</dbReference>
<reference evidence="4 5" key="2">
    <citation type="journal article" date="2017" name="Front. Plant Sci.">
        <title>Gene Classification and Mining of Molecular Markers Useful in Red Clover (Trifolium pratense) Breeding.</title>
        <authorList>
            <person name="Istvanek J."/>
            <person name="Dluhosova J."/>
            <person name="Dluhos P."/>
            <person name="Patkova L."/>
            <person name="Nedelnik J."/>
            <person name="Repkova J."/>
        </authorList>
    </citation>
    <scope>NUCLEOTIDE SEQUENCE [LARGE SCALE GENOMIC DNA]</scope>
    <source>
        <strain evidence="5">cv. Tatra</strain>
        <tissue evidence="4">Young leaves</tissue>
    </source>
</reference>
<dbReference type="FunFam" id="3.30.420.40:FF:000028">
    <property type="entry name" value="heat shock 70 kDa protein-like"/>
    <property type="match status" value="1"/>
</dbReference>
<protein>
    <submittedName>
        <fullName evidence="4">Heat shock protein 70 kDa</fullName>
    </submittedName>
</protein>